<accession>A0ABN8XQX6</accession>
<keyword evidence="4" id="KW-1185">Reference proteome</keyword>
<sequence>PALNSHTMSLPRTSPKERRRKEGKSRGKKEWKGEEGCGCRAPLQFQDSTAISQQPE</sequence>
<feature type="compositionally biased region" description="Polar residues" evidence="1">
    <location>
        <begin position="45"/>
        <end position="56"/>
    </location>
</feature>
<evidence type="ECO:0000313" key="2">
    <source>
        <dbReference type="EMBL" id="CAI9150029.1"/>
    </source>
</evidence>
<dbReference type="EMBL" id="CATKSN020000992">
    <property type="protein sequence ID" value="CAI9150695.1"/>
    <property type="molecule type" value="Genomic_DNA"/>
</dbReference>
<organism evidence="2 4">
    <name type="scientific">Rangifer tarandus platyrhynchus</name>
    <name type="common">Svalbard reindeer</name>
    <dbReference type="NCBI Taxonomy" id="3082113"/>
    <lineage>
        <taxon>Eukaryota</taxon>
        <taxon>Metazoa</taxon>
        <taxon>Chordata</taxon>
        <taxon>Craniata</taxon>
        <taxon>Vertebrata</taxon>
        <taxon>Euteleostomi</taxon>
        <taxon>Mammalia</taxon>
        <taxon>Eutheria</taxon>
        <taxon>Laurasiatheria</taxon>
        <taxon>Artiodactyla</taxon>
        <taxon>Ruminantia</taxon>
        <taxon>Pecora</taxon>
        <taxon>Cervidae</taxon>
        <taxon>Odocoileinae</taxon>
        <taxon>Rangifer</taxon>
    </lineage>
</organism>
<gene>
    <name evidence="2" type="ORF">MRATA1EN1_LOCUS31647</name>
    <name evidence="3" type="ORF">MRATA1EN1_LOCUS32313</name>
</gene>
<evidence type="ECO:0000313" key="3">
    <source>
        <dbReference type="EMBL" id="CAI9150695.1"/>
    </source>
</evidence>
<feature type="region of interest" description="Disordered" evidence="1">
    <location>
        <begin position="1"/>
        <end position="56"/>
    </location>
</feature>
<feature type="compositionally biased region" description="Basic and acidic residues" evidence="1">
    <location>
        <begin position="24"/>
        <end position="37"/>
    </location>
</feature>
<evidence type="ECO:0000313" key="4">
    <source>
        <dbReference type="Proteomes" id="UP001176941"/>
    </source>
</evidence>
<feature type="compositionally biased region" description="Polar residues" evidence="1">
    <location>
        <begin position="1"/>
        <end position="12"/>
    </location>
</feature>
<feature type="non-terminal residue" evidence="2">
    <location>
        <position position="1"/>
    </location>
</feature>
<dbReference type="Proteomes" id="UP001176941">
    <property type="component" value="Unassembled WGS sequence"/>
</dbReference>
<evidence type="ECO:0000256" key="1">
    <source>
        <dbReference type="SAM" id="MobiDB-lite"/>
    </source>
</evidence>
<protein>
    <submittedName>
        <fullName evidence="2">Uncharacterized protein</fullName>
    </submittedName>
</protein>
<comment type="caution">
    <text evidence="2">The sequence shown here is derived from an EMBL/GenBank/DDBJ whole genome shotgun (WGS) entry which is preliminary data.</text>
</comment>
<proteinExistence type="predicted"/>
<feature type="non-terminal residue" evidence="2">
    <location>
        <position position="56"/>
    </location>
</feature>
<dbReference type="EMBL" id="CATKSN020000620">
    <property type="protein sequence ID" value="CAI9150029.1"/>
    <property type="molecule type" value="Genomic_DNA"/>
</dbReference>
<reference evidence="2 4" key="1">
    <citation type="submission" date="2023-04" db="EMBL/GenBank/DDBJ databases">
        <authorList>
            <consortium name="ELIXIR-Norway"/>
        </authorList>
    </citation>
    <scope>NUCLEOTIDE SEQUENCE [LARGE SCALE GENOMIC DNA]</scope>
</reference>
<name>A0ABN8XQX6_RANTA</name>